<comment type="subunit">
    <text evidence="1">Binds to the N-terminal domain of the chaperone ClpA.</text>
</comment>
<dbReference type="InterPro" id="IPR014719">
    <property type="entry name" value="Ribosomal_bL12_C/ClpS-like"/>
</dbReference>
<comment type="similarity">
    <text evidence="1">Belongs to the ClpS family.</text>
</comment>
<dbReference type="PANTHER" id="PTHR33473">
    <property type="entry name" value="ATP-DEPENDENT CLP PROTEASE ADAPTER PROTEIN CLPS1, CHLOROPLASTIC"/>
    <property type="match status" value="1"/>
</dbReference>
<dbReference type="SUPFAM" id="SSF54736">
    <property type="entry name" value="ClpS-like"/>
    <property type="match status" value="1"/>
</dbReference>
<gene>
    <name evidence="1" type="primary">clpS</name>
    <name evidence="3" type="ORF">ABR82_01120</name>
</gene>
<dbReference type="GO" id="GO:0006508">
    <property type="term" value="P:proteolysis"/>
    <property type="evidence" value="ECO:0007669"/>
    <property type="project" value="UniProtKB-UniRule"/>
</dbReference>
<dbReference type="NCBIfam" id="NF000668">
    <property type="entry name" value="PRK00033.1-1"/>
    <property type="match status" value="1"/>
</dbReference>
<proteinExistence type="inferred from homology"/>
<evidence type="ECO:0000256" key="1">
    <source>
        <dbReference type="HAMAP-Rule" id="MF_00302"/>
    </source>
</evidence>
<dbReference type="AlphaFoldDB" id="A0A0R2RIV2"/>
<dbReference type="Proteomes" id="UP000051269">
    <property type="component" value="Unassembled WGS sequence"/>
</dbReference>
<comment type="function">
    <text evidence="1">Involved in the modulation of the specificity of the ClpAP-mediated ATP-dependent protein degradation.</text>
</comment>
<dbReference type="EMBL" id="LIBO01000052">
    <property type="protein sequence ID" value="KRO62612.1"/>
    <property type="molecule type" value="Genomic_DNA"/>
</dbReference>
<feature type="domain" description="Adaptor protein ClpS core" evidence="2">
    <location>
        <begin position="26"/>
        <end position="94"/>
    </location>
</feature>
<evidence type="ECO:0000313" key="3">
    <source>
        <dbReference type="EMBL" id="KRO62612.1"/>
    </source>
</evidence>
<dbReference type="GO" id="GO:0030163">
    <property type="term" value="P:protein catabolic process"/>
    <property type="evidence" value="ECO:0007669"/>
    <property type="project" value="InterPro"/>
</dbReference>
<organism evidence="3 4">
    <name type="scientific">Verrucomicrobia subdivision 6 bacterium BACL9 MAG-120507-bin52</name>
    <dbReference type="NCBI Taxonomy" id="1655590"/>
    <lineage>
        <taxon>Bacteria</taxon>
        <taxon>Pseudomonadati</taxon>
        <taxon>Verrucomicrobiota</taxon>
        <taxon>Verrucomicrobiia</taxon>
        <taxon>Verrucomicrobiales</taxon>
        <taxon>Verrucomicrobia subdivision 6</taxon>
    </lineage>
</organism>
<reference evidence="3 4" key="1">
    <citation type="submission" date="2015-10" db="EMBL/GenBank/DDBJ databases">
        <title>Metagenome-Assembled Genomes uncover a global brackish microbiome.</title>
        <authorList>
            <person name="Hugerth L.W."/>
            <person name="Larsson J."/>
            <person name="Alneberg J."/>
            <person name="Lindh M.V."/>
            <person name="Legrand C."/>
            <person name="Pinhassi J."/>
            <person name="Andersson A.F."/>
        </authorList>
    </citation>
    <scope>NUCLEOTIDE SEQUENCE [LARGE SCALE GENOMIC DNA]</scope>
    <source>
        <strain evidence="3">BACL18 MAG-120507-bin52</strain>
    </source>
</reference>
<protein>
    <recommendedName>
        <fullName evidence="1">ATP-dependent Clp protease adapter protein ClpS</fullName>
    </recommendedName>
</protein>
<sequence>MRAEITEAPTVAPTQESDFSEAFAKGWQVLVWNDPVNLMSYVVFVFQKVLGFDEAKAKKHMLEVHELGKSVVALETREKAEMYCHRLQEFGLQSTLEARPA</sequence>
<name>A0A0R2RIV2_9BACT</name>
<comment type="caution">
    <text evidence="3">The sequence shown here is derived from an EMBL/GenBank/DDBJ whole genome shotgun (WGS) entry which is preliminary data.</text>
</comment>
<dbReference type="PANTHER" id="PTHR33473:SF19">
    <property type="entry name" value="ATP-DEPENDENT CLP PROTEASE ADAPTER PROTEIN CLPS"/>
    <property type="match status" value="1"/>
</dbReference>
<dbReference type="HAMAP" id="MF_00302">
    <property type="entry name" value="ClpS"/>
    <property type="match status" value="1"/>
</dbReference>
<evidence type="ECO:0000313" key="4">
    <source>
        <dbReference type="Proteomes" id="UP000051269"/>
    </source>
</evidence>
<dbReference type="Gene3D" id="3.30.1390.10">
    <property type="match status" value="1"/>
</dbReference>
<dbReference type="InterPro" id="IPR003769">
    <property type="entry name" value="ClpS_core"/>
</dbReference>
<accession>A0A0R2RIV2</accession>
<dbReference type="InterPro" id="IPR022935">
    <property type="entry name" value="ClpS"/>
</dbReference>
<evidence type="ECO:0000259" key="2">
    <source>
        <dbReference type="Pfam" id="PF02617"/>
    </source>
</evidence>
<dbReference type="Pfam" id="PF02617">
    <property type="entry name" value="ClpS"/>
    <property type="match status" value="1"/>
</dbReference>